<sequence length="115" mass="13615">MKAKQTKRQKLHANKNESISAFKEELSALEFEPIYGDSIKDIIARLTTKIQELAEDYGYQIEFPKKAEIEVDGNIYYFNYNLKIKTKFNIKRLKVNVQYIMFDNNEWIGLITEIK</sequence>
<protein>
    <submittedName>
        <fullName evidence="1">Uncharacterized protein</fullName>
    </submittedName>
</protein>
<name>A0A1W6JXM0_9CREN</name>
<evidence type="ECO:0000313" key="1">
    <source>
        <dbReference type="EMBL" id="ARM74982.1"/>
    </source>
</evidence>
<organism evidence="1 2">
    <name type="scientific">Acidianus manzaensis</name>
    <dbReference type="NCBI Taxonomy" id="282676"/>
    <lineage>
        <taxon>Archaea</taxon>
        <taxon>Thermoproteota</taxon>
        <taxon>Thermoprotei</taxon>
        <taxon>Sulfolobales</taxon>
        <taxon>Sulfolobaceae</taxon>
        <taxon>Acidianus</taxon>
    </lineage>
</organism>
<dbReference type="Proteomes" id="UP000193404">
    <property type="component" value="Chromosome"/>
</dbReference>
<dbReference type="GeneID" id="41589722"/>
<dbReference type="KEGG" id="aman:B6F84_02345"/>
<dbReference type="AlphaFoldDB" id="A0A1W6JXM0"/>
<evidence type="ECO:0000313" key="2">
    <source>
        <dbReference type="Proteomes" id="UP000193404"/>
    </source>
</evidence>
<dbReference type="OrthoDB" id="43701at2157"/>
<dbReference type="RefSeq" id="WP_148690737.1">
    <property type="nucleotide sequence ID" value="NZ_CP020477.1"/>
</dbReference>
<proteinExistence type="predicted"/>
<keyword evidence="2" id="KW-1185">Reference proteome</keyword>
<dbReference type="EMBL" id="CP020477">
    <property type="protein sequence ID" value="ARM74982.1"/>
    <property type="molecule type" value="Genomic_DNA"/>
</dbReference>
<accession>A0A1W6JXM0</accession>
<reference evidence="1 2" key="1">
    <citation type="submission" date="2017-03" db="EMBL/GenBank/DDBJ databases">
        <title>Sulfur activation and transportation mechanism of thermophilic Archaea Acidianus manzaensis YN-25.</title>
        <authorList>
            <person name="Ma Y."/>
            <person name="Yang Y."/>
            <person name="Xia J."/>
        </authorList>
    </citation>
    <scope>NUCLEOTIDE SEQUENCE [LARGE SCALE GENOMIC DNA]</scope>
    <source>
        <strain evidence="1 2">YN-25</strain>
    </source>
</reference>
<gene>
    <name evidence="1" type="ORF">B6F84_02345</name>
</gene>